<comment type="caution">
    <text evidence="2">The sequence shown here is derived from an EMBL/GenBank/DDBJ whole genome shotgun (WGS) entry which is preliminary data.</text>
</comment>
<evidence type="ECO:0000256" key="1">
    <source>
        <dbReference type="SAM" id="SignalP"/>
    </source>
</evidence>
<name>F1Z365_9SPHN</name>
<gene>
    <name evidence="2" type="ORF">Y88_3452</name>
</gene>
<dbReference type="EMBL" id="AEWJ01000002">
    <property type="protein sequence ID" value="EGD60948.1"/>
    <property type="molecule type" value="Genomic_DNA"/>
</dbReference>
<accession>F1Z365</accession>
<feature type="chain" id="PRO_5003272357" description="DUF885 domain-containing protein" evidence="1">
    <location>
        <begin position="47"/>
        <end position="597"/>
    </location>
</feature>
<reference evidence="2 3" key="1">
    <citation type="journal article" date="2012" name="J. Bacteriol.">
        <title>Draft Genome Sequence of Novosphingobium nitrogenifigens Y88T.</title>
        <authorList>
            <person name="Strabala T.J."/>
            <person name="Macdonald L."/>
            <person name="Liu V."/>
            <person name="Smit A.M."/>
        </authorList>
    </citation>
    <scope>NUCLEOTIDE SEQUENCE [LARGE SCALE GENOMIC DNA]</scope>
    <source>
        <strain evidence="2 3">DSM 19370</strain>
    </source>
</reference>
<evidence type="ECO:0000313" key="3">
    <source>
        <dbReference type="Proteomes" id="UP000004728"/>
    </source>
</evidence>
<feature type="signal peptide" evidence="1">
    <location>
        <begin position="1"/>
        <end position="46"/>
    </location>
</feature>
<dbReference type="Proteomes" id="UP000004728">
    <property type="component" value="Unassembled WGS sequence"/>
</dbReference>
<protein>
    <recommendedName>
        <fullName evidence="4">DUF885 domain-containing protein</fullName>
    </recommendedName>
</protein>
<organism evidence="2 3">
    <name type="scientific">Novosphingobium nitrogenifigens DSM 19370</name>
    <dbReference type="NCBI Taxonomy" id="983920"/>
    <lineage>
        <taxon>Bacteria</taxon>
        <taxon>Pseudomonadati</taxon>
        <taxon>Pseudomonadota</taxon>
        <taxon>Alphaproteobacteria</taxon>
        <taxon>Sphingomonadales</taxon>
        <taxon>Sphingomonadaceae</taxon>
        <taxon>Novosphingobium</taxon>
    </lineage>
</organism>
<proteinExistence type="predicted"/>
<sequence>MLDLSVGVAMVARFQKFGMSFVRRSATSVFALLAAPLLAFSAPVAARPVSVKSVAAGGAAAWDGFVRQTLDRWFVIDPSTAVYQGAHEHDGQLPDWSAVGLERKATFLRSVIARAGSFKGLTDKQRFERDYMVQVAKGQLFWLTDADQPHRNPSFYVNGGLDPNVYLSRDYAPAPVRMRALIRFFDAVPRAAAQIRANLTHPMPATFLYFGGAAFSGFADAYANDAPRAFADVKDAALQAQLKAASQRASAAMKGVADWIKAQKPGGDYALGTERFARMLSATEAVDAPIPTIEAAGKADLARNRDELVKACTAFAPGETVPACVEKMNADKPADGPVAEATRQIPDLEAFVRAHDLVTIPGTEKALVRPSPPYNAQNSAYIDPAGPLDKGLPSIFYISPPDPSWPKEKQDAYIPGKADLLFTSVHEVMPGHFVQFLHSNRADFPVGRLFVGYAFAEGWAHYAEEMMWEAGLGNGDPKVHIGQLSNALLRDCRLLSAIGLHTGGMTVDQSKALFREQCFQDEGNADQQAARGTYDPAYLNYTLGKLMIRRLRDDWTASRGGRAAWHAFHDEFLSYGGPPIPLVRQKMLKEPAPHAVF</sequence>
<dbReference type="HOGENOM" id="CLU_028527_0_0_5"/>
<dbReference type="eggNOG" id="COG4805">
    <property type="taxonomic scope" value="Bacteria"/>
</dbReference>
<evidence type="ECO:0000313" key="2">
    <source>
        <dbReference type="EMBL" id="EGD60948.1"/>
    </source>
</evidence>
<keyword evidence="1" id="KW-0732">Signal</keyword>
<dbReference type="STRING" id="983920.Y88_3452"/>
<dbReference type="OrthoDB" id="9769898at2"/>
<dbReference type="InterPro" id="IPR010281">
    <property type="entry name" value="DUF885"/>
</dbReference>
<dbReference type="PANTHER" id="PTHR33361">
    <property type="entry name" value="GLR0591 PROTEIN"/>
    <property type="match status" value="1"/>
</dbReference>
<dbReference type="InParanoid" id="F1Z365"/>
<evidence type="ECO:0008006" key="4">
    <source>
        <dbReference type="Google" id="ProtNLM"/>
    </source>
</evidence>
<dbReference type="AlphaFoldDB" id="F1Z365"/>
<dbReference type="PANTHER" id="PTHR33361:SF15">
    <property type="entry name" value="DUF885 FAMILY LIPOPROTEIN"/>
    <property type="match status" value="1"/>
</dbReference>
<dbReference type="Pfam" id="PF05960">
    <property type="entry name" value="DUF885"/>
    <property type="match status" value="1"/>
</dbReference>
<keyword evidence="3" id="KW-1185">Reference proteome</keyword>